<evidence type="ECO:0000313" key="2">
    <source>
        <dbReference type="EMBL" id="KAL3423254.1"/>
    </source>
</evidence>
<evidence type="ECO:0000313" key="3">
    <source>
        <dbReference type="Proteomes" id="UP001629113"/>
    </source>
</evidence>
<feature type="domain" description="Utp8 beta-propeller" evidence="1">
    <location>
        <begin position="6"/>
        <end position="184"/>
    </location>
</feature>
<proteinExistence type="predicted"/>
<organism evidence="2 3">
    <name type="scientific">Phlyctema vagabunda</name>
    <dbReference type="NCBI Taxonomy" id="108571"/>
    <lineage>
        <taxon>Eukaryota</taxon>
        <taxon>Fungi</taxon>
        <taxon>Dikarya</taxon>
        <taxon>Ascomycota</taxon>
        <taxon>Pezizomycotina</taxon>
        <taxon>Leotiomycetes</taxon>
        <taxon>Helotiales</taxon>
        <taxon>Dermateaceae</taxon>
        <taxon>Phlyctema</taxon>
    </lineage>
</organism>
<dbReference type="Pfam" id="PF10395">
    <property type="entry name" value="Utp8_b_propeller"/>
    <property type="match status" value="1"/>
</dbReference>
<dbReference type="InterPro" id="IPR018843">
    <property type="entry name" value="Utp8_b-prop"/>
</dbReference>
<sequence length="919" mass="98911">MASRFSIQQPFVVAPLPQPIDHPNGRYVVGEVHGGTPGSKKRKRSEVTVGIHGEGVNLYDITSSRLITSYAIPPQSSFTCAPCSLRTRISKNKIERRTYVSTAGPQPSITLFEDLATGPGTASVTSSTLSSKLDPSSASVVFLGAITSRSTEEASTASDLLVVREDGEIQCLDGTKLEKRWVSPASALYRDNATAGVGGCKVEFAHLTNAYAASQGILKGRQDVLATFSQEVTEHGFNPDVLVLITTPINGEIFTRTVHLLTLPRKLLATSTVKQSVDCLLSAILPRGQAAPQLKRSFNVHASAGLLQELAGGVVTTYDLNETLPKLQSEFVVPGATSFLRLSSASVMVSSDDSIGVFNPKFQSVLATISTKLIASDASHGAQESSSTLDISAASYTLVAHFPKLSTVIAHTNNALVAIQLENQHLNKSHGSSLLIDSLGRAIHHQGRTGDLKNKGARSAGLTTLESYLPGVISNTRPPWAEQIAQPDQLFANEDIDGFDAFFEAKFTSVDLPINGAPATPSSDSVDRRWISYVLQKIFAWSSSTEESQRLSIKFYPHKVFVWLLQTGNLTVANLEVALRDNLHSSDTSIPAGQLINVMVDLDPEMALLLTLLESDYLGAADLLHAIKHLMNSLEIFGDGSTDKQGLLTNGTTSENPHVNADEEFERLEAQAEEDLRLAEYHLGVGSGVRGQALSTALAKLYTCPSSAIVQALQTTMTGQEVVSLIYLLRFELVRGSWTSRYLDIGPLDTVDDDAAEGTNSTIILVSSLLNNCIDAIGAGGWLTGDAKLVNGDFFESEDLIKSLKLEVSAALDGIEEASYLKGLTSEFVRYGRAMQAALPRVAADQADSHMSKKRKVAPVILPSDDKNVTLLPFGLKAEQQISRLRIGAGGEVQKRTARDIGRLKSKKIGKYSLERINI</sequence>
<gene>
    <name evidence="2" type="ORF">PVAG01_05001</name>
</gene>
<comment type="caution">
    <text evidence="2">The sequence shown here is derived from an EMBL/GenBank/DDBJ whole genome shotgun (WGS) entry which is preliminary data.</text>
</comment>
<reference evidence="2 3" key="1">
    <citation type="submission" date="2024-06" db="EMBL/GenBank/DDBJ databases">
        <title>Complete genome of Phlyctema vagabunda strain 19-DSS-EL-015.</title>
        <authorList>
            <person name="Fiorenzani C."/>
        </authorList>
    </citation>
    <scope>NUCLEOTIDE SEQUENCE [LARGE SCALE GENOMIC DNA]</scope>
    <source>
        <strain evidence="2 3">19-DSS-EL-015</strain>
    </source>
</reference>
<protein>
    <recommendedName>
        <fullName evidence="1">Utp8 beta-propeller domain-containing protein</fullName>
    </recommendedName>
</protein>
<keyword evidence="3" id="KW-1185">Reference proteome</keyword>
<evidence type="ECO:0000259" key="1">
    <source>
        <dbReference type="Pfam" id="PF10395"/>
    </source>
</evidence>
<dbReference type="Proteomes" id="UP001629113">
    <property type="component" value="Unassembled WGS sequence"/>
</dbReference>
<dbReference type="EMBL" id="JBFCZG010000004">
    <property type="protein sequence ID" value="KAL3423254.1"/>
    <property type="molecule type" value="Genomic_DNA"/>
</dbReference>
<name>A0ABR4PIZ1_9HELO</name>
<accession>A0ABR4PIZ1</accession>